<evidence type="ECO:0000259" key="9">
    <source>
        <dbReference type="PROSITE" id="PS50109"/>
    </source>
</evidence>
<evidence type="ECO:0000256" key="8">
    <source>
        <dbReference type="ARBA" id="ARBA00023012"/>
    </source>
</evidence>
<evidence type="ECO:0000313" key="10">
    <source>
        <dbReference type="EMBL" id="MXP00725.1"/>
    </source>
</evidence>
<dbReference type="SMART" id="SM00387">
    <property type="entry name" value="HATPase_c"/>
    <property type="match status" value="1"/>
</dbReference>
<dbReference type="InterPro" id="IPR004358">
    <property type="entry name" value="Sig_transdc_His_kin-like_C"/>
</dbReference>
<dbReference type="InterPro" id="IPR003594">
    <property type="entry name" value="HATPase_dom"/>
</dbReference>
<reference evidence="10 11" key="1">
    <citation type="submission" date="2019-12" db="EMBL/GenBank/DDBJ databases">
        <title>Genomic-based taxomic classification of the family Erythrobacteraceae.</title>
        <authorList>
            <person name="Xu L."/>
        </authorList>
    </citation>
    <scope>NUCLEOTIDE SEQUENCE [LARGE SCALE GENOMIC DNA]</scope>
    <source>
        <strain evidence="10 11">S36</strain>
    </source>
</reference>
<dbReference type="Pfam" id="PF02518">
    <property type="entry name" value="HATPase_c"/>
    <property type="match status" value="1"/>
</dbReference>
<comment type="catalytic activity">
    <reaction evidence="1">
        <text>ATP + protein L-histidine = ADP + protein N-phospho-L-histidine.</text>
        <dbReference type="EC" id="2.7.13.3"/>
    </reaction>
</comment>
<accession>A0A6I4TXJ7</accession>
<dbReference type="SUPFAM" id="SSF55781">
    <property type="entry name" value="GAF domain-like"/>
    <property type="match status" value="1"/>
</dbReference>
<dbReference type="GO" id="GO:0005524">
    <property type="term" value="F:ATP binding"/>
    <property type="evidence" value="ECO:0007669"/>
    <property type="project" value="UniProtKB-KW"/>
</dbReference>
<comment type="caution">
    <text evidence="10">The sequence shown here is derived from an EMBL/GenBank/DDBJ whole genome shotgun (WGS) entry which is preliminary data.</text>
</comment>
<gene>
    <name evidence="10" type="ORF">GRI97_17175</name>
</gene>
<feature type="domain" description="Histidine kinase" evidence="9">
    <location>
        <begin position="222"/>
        <end position="432"/>
    </location>
</feature>
<keyword evidence="11" id="KW-1185">Reference proteome</keyword>
<evidence type="ECO:0000256" key="7">
    <source>
        <dbReference type="ARBA" id="ARBA00022840"/>
    </source>
</evidence>
<dbReference type="AlphaFoldDB" id="A0A6I4TXJ7"/>
<dbReference type="Gene3D" id="3.30.565.10">
    <property type="entry name" value="Histidine kinase-like ATPase, C-terminal domain"/>
    <property type="match status" value="1"/>
</dbReference>
<dbReference type="PANTHER" id="PTHR42878:SF7">
    <property type="entry name" value="SENSOR HISTIDINE KINASE GLRK"/>
    <property type="match status" value="1"/>
</dbReference>
<dbReference type="PRINTS" id="PR00344">
    <property type="entry name" value="BCTRLSENSOR"/>
</dbReference>
<sequence length="432" mass="46670">MSDDLSHDLDAVRQVEAVTAILEVVTSSTGMGFAAVARVTDRAWMACEVLDKIEFGLKPGGQLPLETTLCNEVRFAREEIVIDEVASDPLYATHHTPATYGFQSYISVPIVLSDGKLFGTLCAIDPHPRRLKGTPAIRMFRLFAELIGFHLDANRSISRSKAELAASEAALASTEAALITTKSQIRSSHASLARSEAKFAGSQQQLDEALATGQLREEFIAVLGHDLRNPLASMAAGINLLTKNEADPKRSLILRHMNENARRMGALINNLLDFARGRLGGGIDLALTSDAPIGPQLEQILEEIRMAHPDRVVQVEFDVDQPIAVDQARIAQMFSNLMGNAITHGSDSEPITVTASVKAGSFELEVANGGEPISPETMKNLFQPFRRGQISANQEGLGLGLYIASEIAKAHAGTLTVSSDNTATRFTFRMPV</sequence>
<evidence type="ECO:0000256" key="2">
    <source>
        <dbReference type="ARBA" id="ARBA00012438"/>
    </source>
</evidence>
<name>A0A6I4TXJ7_9SPHN</name>
<proteinExistence type="predicted"/>
<dbReference type="Pfam" id="PF01590">
    <property type="entry name" value="GAF"/>
    <property type="match status" value="1"/>
</dbReference>
<dbReference type="InterPro" id="IPR036890">
    <property type="entry name" value="HATPase_C_sf"/>
</dbReference>
<keyword evidence="4" id="KW-0808">Transferase</keyword>
<dbReference type="InterPro" id="IPR003661">
    <property type="entry name" value="HisK_dim/P_dom"/>
</dbReference>
<dbReference type="EMBL" id="WTYJ01000004">
    <property type="protein sequence ID" value="MXP00725.1"/>
    <property type="molecule type" value="Genomic_DNA"/>
</dbReference>
<dbReference type="InterPro" id="IPR005467">
    <property type="entry name" value="His_kinase_dom"/>
</dbReference>
<keyword evidence="8" id="KW-0902">Two-component regulatory system</keyword>
<dbReference type="SUPFAM" id="SSF47384">
    <property type="entry name" value="Homodimeric domain of signal transducing histidine kinase"/>
    <property type="match status" value="1"/>
</dbReference>
<evidence type="ECO:0000256" key="6">
    <source>
        <dbReference type="ARBA" id="ARBA00022777"/>
    </source>
</evidence>
<dbReference type="PANTHER" id="PTHR42878">
    <property type="entry name" value="TWO-COMPONENT HISTIDINE KINASE"/>
    <property type="match status" value="1"/>
</dbReference>
<dbReference type="Gene3D" id="3.30.450.40">
    <property type="match status" value="1"/>
</dbReference>
<keyword evidence="7" id="KW-0067">ATP-binding</keyword>
<dbReference type="InterPro" id="IPR050351">
    <property type="entry name" value="BphY/WalK/GraS-like"/>
</dbReference>
<keyword evidence="3" id="KW-0597">Phosphoprotein</keyword>
<protein>
    <recommendedName>
        <fullName evidence="2">histidine kinase</fullName>
        <ecNumber evidence="2">2.7.13.3</ecNumber>
    </recommendedName>
</protein>
<dbReference type="SMART" id="SM00065">
    <property type="entry name" value="GAF"/>
    <property type="match status" value="1"/>
</dbReference>
<dbReference type="RefSeq" id="WP_377019974.1">
    <property type="nucleotide sequence ID" value="NZ_JBHSCP010000003.1"/>
</dbReference>
<keyword evidence="5" id="KW-0547">Nucleotide-binding</keyword>
<dbReference type="SMART" id="SM00388">
    <property type="entry name" value="HisKA"/>
    <property type="match status" value="1"/>
</dbReference>
<dbReference type="PROSITE" id="PS50109">
    <property type="entry name" value="HIS_KIN"/>
    <property type="match status" value="1"/>
</dbReference>
<dbReference type="InterPro" id="IPR029016">
    <property type="entry name" value="GAF-like_dom_sf"/>
</dbReference>
<dbReference type="GO" id="GO:0030295">
    <property type="term" value="F:protein kinase activator activity"/>
    <property type="evidence" value="ECO:0007669"/>
    <property type="project" value="TreeGrafter"/>
</dbReference>
<dbReference type="GO" id="GO:0007234">
    <property type="term" value="P:osmosensory signaling via phosphorelay pathway"/>
    <property type="evidence" value="ECO:0007669"/>
    <property type="project" value="TreeGrafter"/>
</dbReference>
<organism evidence="10 11">
    <name type="scientific">Croceibacterium xixiisoli</name>
    <dbReference type="NCBI Taxonomy" id="1476466"/>
    <lineage>
        <taxon>Bacteria</taxon>
        <taxon>Pseudomonadati</taxon>
        <taxon>Pseudomonadota</taxon>
        <taxon>Alphaproteobacteria</taxon>
        <taxon>Sphingomonadales</taxon>
        <taxon>Erythrobacteraceae</taxon>
        <taxon>Croceibacterium</taxon>
    </lineage>
</organism>
<evidence type="ECO:0000256" key="1">
    <source>
        <dbReference type="ARBA" id="ARBA00000085"/>
    </source>
</evidence>
<dbReference type="InterPro" id="IPR036097">
    <property type="entry name" value="HisK_dim/P_sf"/>
</dbReference>
<dbReference type="GO" id="GO:0000155">
    <property type="term" value="F:phosphorelay sensor kinase activity"/>
    <property type="evidence" value="ECO:0007669"/>
    <property type="project" value="InterPro"/>
</dbReference>
<keyword evidence="6" id="KW-0418">Kinase</keyword>
<evidence type="ECO:0000256" key="5">
    <source>
        <dbReference type="ARBA" id="ARBA00022741"/>
    </source>
</evidence>
<evidence type="ECO:0000313" key="11">
    <source>
        <dbReference type="Proteomes" id="UP000469430"/>
    </source>
</evidence>
<dbReference type="Proteomes" id="UP000469430">
    <property type="component" value="Unassembled WGS sequence"/>
</dbReference>
<dbReference type="CDD" id="cd00082">
    <property type="entry name" value="HisKA"/>
    <property type="match status" value="1"/>
</dbReference>
<evidence type="ECO:0000256" key="3">
    <source>
        <dbReference type="ARBA" id="ARBA00022553"/>
    </source>
</evidence>
<dbReference type="InterPro" id="IPR003018">
    <property type="entry name" value="GAF"/>
</dbReference>
<dbReference type="SUPFAM" id="SSF55874">
    <property type="entry name" value="ATPase domain of HSP90 chaperone/DNA topoisomerase II/histidine kinase"/>
    <property type="match status" value="1"/>
</dbReference>
<dbReference type="GO" id="GO:0000156">
    <property type="term" value="F:phosphorelay response regulator activity"/>
    <property type="evidence" value="ECO:0007669"/>
    <property type="project" value="TreeGrafter"/>
</dbReference>
<dbReference type="Pfam" id="PF00512">
    <property type="entry name" value="HisKA"/>
    <property type="match status" value="1"/>
</dbReference>
<evidence type="ECO:0000256" key="4">
    <source>
        <dbReference type="ARBA" id="ARBA00022679"/>
    </source>
</evidence>
<dbReference type="Gene3D" id="1.10.287.130">
    <property type="match status" value="1"/>
</dbReference>
<dbReference type="EC" id="2.7.13.3" evidence="2"/>